<dbReference type="AlphaFoldDB" id="A0A6H5INT7"/>
<protein>
    <submittedName>
        <fullName evidence="1">Uncharacterized protein</fullName>
    </submittedName>
</protein>
<dbReference type="Proteomes" id="UP000479190">
    <property type="component" value="Unassembled WGS sequence"/>
</dbReference>
<dbReference type="EMBL" id="CADCXV010000814">
    <property type="protein sequence ID" value="CAB0036274.1"/>
    <property type="molecule type" value="Genomic_DNA"/>
</dbReference>
<keyword evidence="2" id="KW-1185">Reference proteome</keyword>
<proteinExistence type="predicted"/>
<organism evidence="1 2">
    <name type="scientific">Trichogramma brassicae</name>
    <dbReference type="NCBI Taxonomy" id="86971"/>
    <lineage>
        <taxon>Eukaryota</taxon>
        <taxon>Metazoa</taxon>
        <taxon>Ecdysozoa</taxon>
        <taxon>Arthropoda</taxon>
        <taxon>Hexapoda</taxon>
        <taxon>Insecta</taxon>
        <taxon>Pterygota</taxon>
        <taxon>Neoptera</taxon>
        <taxon>Endopterygota</taxon>
        <taxon>Hymenoptera</taxon>
        <taxon>Apocrita</taxon>
        <taxon>Proctotrupomorpha</taxon>
        <taxon>Chalcidoidea</taxon>
        <taxon>Trichogrammatidae</taxon>
        <taxon>Trichogramma</taxon>
    </lineage>
</organism>
<gene>
    <name evidence="1" type="ORF">TBRA_LOCUS8149</name>
</gene>
<evidence type="ECO:0000313" key="2">
    <source>
        <dbReference type="Proteomes" id="UP000479190"/>
    </source>
</evidence>
<sequence length="151" mass="17354">MPSTSSRACLRIAMCISPIYEKIRGLFDIRSRKKKTVVSILQSSMQTVLNSRPLYRPSEQCLLTYLRICMIARTYIQVSRIYRFTGKDPRAEKPIKYTHELRKTYSSVNLPQQPMRRTALKKDSRVESAGLGDVIDRYLLDVSAICVTSSE</sequence>
<reference evidence="1 2" key="1">
    <citation type="submission" date="2020-02" db="EMBL/GenBank/DDBJ databases">
        <authorList>
            <person name="Ferguson B K."/>
        </authorList>
    </citation>
    <scope>NUCLEOTIDE SEQUENCE [LARGE SCALE GENOMIC DNA]</scope>
</reference>
<name>A0A6H5INT7_9HYME</name>
<accession>A0A6H5INT7</accession>
<evidence type="ECO:0000313" key="1">
    <source>
        <dbReference type="EMBL" id="CAB0036274.1"/>
    </source>
</evidence>